<dbReference type="EMBL" id="FMYL01000012">
    <property type="protein sequence ID" value="SDC22157.1"/>
    <property type="molecule type" value="Genomic_DNA"/>
</dbReference>
<name>A0A1G6JTY2_9GAMM</name>
<accession>A0A1G6JTY2</accession>
<keyword evidence="2" id="KW-1185">Reference proteome</keyword>
<dbReference type="OrthoDB" id="6692274at2"/>
<evidence type="ECO:0000313" key="1">
    <source>
        <dbReference type="EMBL" id="SDC22157.1"/>
    </source>
</evidence>
<protein>
    <submittedName>
        <fullName evidence="1">Uncharacterized protein</fullName>
    </submittedName>
</protein>
<gene>
    <name evidence="1" type="ORF">SAMN05421733_11268</name>
</gene>
<dbReference type="STRING" id="1219383.SAMN05421733_11268"/>
<evidence type="ECO:0000313" key="2">
    <source>
        <dbReference type="Proteomes" id="UP000242501"/>
    </source>
</evidence>
<dbReference type="AlphaFoldDB" id="A0A1G6JTY2"/>
<dbReference type="RefSeq" id="WP_092749778.1">
    <property type="nucleotide sequence ID" value="NZ_FMYL01000012.1"/>
</dbReference>
<dbReference type="Proteomes" id="UP000242501">
    <property type="component" value="Unassembled WGS sequence"/>
</dbReference>
<organism evidence="1 2">
    <name type="scientific">Acinetobacter boissieri</name>
    <dbReference type="NCBI Taxonomy" id="1219383"/>
    <lineage>
        <taxon>Bacteria</taxon>
        <taxon>Pseudomonadati</taxon>
        <taxon>Pseudomonadota</taxon>
        <taxon>Gammaproteobacteria</taxon>
        <taxon>Moraxellales</taxon>
        <taxon>Moraxellaceae</taxon>
        <taxon>Acinetobacter</taxon>
    </lineage>
</organism>
<sequence>MSIYKKIFFIIISTMTSITNAKSCLSKDLIDNSFTITPIGNQVILNNKSVELKQVLSSNCSVECYMQQLSKKGFGVSKQGHLLYIHEKKGITLEILNESKNSFQGRLICQTEEKFKLLELPPLFSGQHHSSDLQSTDGNHISRTIFFKNINKTVLSRQLAIFSKEAQESDIQKNFAYFLFPNSSEVYLTYNESATSKDVVAIYKKPRNNND</sequence>
<proteinExistence type="predicted"/>
<reference evidence="2" key="1">
    <citation type="submission" date="2016-09" db="EMBL/GenBank/DDBJ databases">
        <authorList>
            <person name="Varghese N."/>
            <person name="Submissions S."/>
        </authorList>
    </citation>
    <scope>NUCLEOTIDE SEQUENCE [LARGE SCALE GENOMIC DNA]</scope>
    <source>
        <strain evidence="2">ANC 4422</strain>
    </source>
</reference>